<protein>
    <submittedName>
        <fullName evidence="3">8028_t:CDS:1</fullName>
    </submittedName>
</protein>
<organism evidence="3 4">
    <name type="scientific">Racocetra fulgida</name>
    <dbReference type="NCBI Taxonomy" id="60492"/>
    <lineage>
        <taxon>Eukaryota</taxon>
        <taxon>Fungi</taxon>
        <taxon>Fungi incertae sedis</taxon>
        <taxon>Mucoromycota</taxon>
        <taxon>Glomeromycotina</taxon>
        <taxon>Glomeromycetes</taxon>
        <taxon>Diversisporales</taxon>
        <taxon>Gigasporaceae</taxon>
        <taxon>Racocetra</taxon>
    </lineage>
</organism>
<keyword evidence="2" id="KW-1133">Transmembrane helix</keyword>
<dbReference type="Proteomes" id="UP000789396">
    <property type="component" value="Unassembled WGS sequence"/>
</dbReference>
<feature type="compositionally biased region" description="Acidic residues" evidence="1">
    <location>
        <begin position="98"/>
        <end position="111"/>
    </location>
</feature>
<evidence type="ECO:0000313" key="3">
    <source>
        <dbReference type="EMBL" id="CAG8695425.1"/>
    </source>
</evidence>
<comment type="caution">
    <text evidence="3">The sequence shown here is derived from an EMBL/GenBank/DDBJ whole genome shotgun (WGS) entry which is preliminary data.</text>
</comment>
<keyword evidence="4" id="KW-1185">Reference proteome</keyword>
<feature type="compositionally biased region" description="Basic and acidic residues" evidence="1">
    <location>
        <begin position="78"/>
        <end position="89"/>
    </location>
</feature>
<name>A0A9N9EXZ2_9GLOM</name>
<dbReference type="OrthoDB" id="19932at2759"/>
<evidence type="ECO:0000256" key="1">
    <source>
        <dbReference type="SAM" id="MobiDB-lite"/>
    </source>
</evidence>
<sequence length="146" mass="16730">TMLVDPDTSGPLVFLVIFPLAFTMTAFYIWTLQSITTTLQTLEIRRHEELAQDDDDDLENNSHALESLGYEQIKYRNPTRDHSETERLHGNGTAIFDIGDEHDGEWDDDEESTLRASRRDSSGSHESPPRRDEEITHADQEISKLN</sequence>
<evidence type="ECO:0000256" key="2">
    <source>
        <dbReference type="SAM" id="Phobius"/>
    </source>
</evidence>
<gene>
    <name evidence="3" type="ORF">RFULGI_LOCUS10186</name>
</gene>
<dbReference type="AlphaFoldDB" id="A0A9N9EXZ2"/>
<dbReference type="EMBL" id="CAJVPZ010019651">
    <property type="protein sequence ID" value="CAG8695425.1"/>
    <property type="molecule type" value="Genomic_DNA"/>
</dbReference>
<reference evidence="3" key="1">
    <citation type="submission" date="2021-06" db="EMBL/GenBank/DDBJ databases">
        <authorList>
            <person name="Kallberg Y."/>
            <person name="Tangrot J."/>
            <person name="Rosling A."/>
        </authorList>
    </citation>
    <scope>NUCLEOTIDE SEQUENCE</scope>
    <source>
        <strain evidence="3">IN212</strain>
    </source>
</reference>
<feature type="non-terminal residue" evidence="3">
    <location>
        <position position="1"/>
    </location>
</feature>
<keyword evidence="2" id="KW-0472">Membrane</keyword>
<feature type="compositionally biased region" description="Basic and acidic residues" evidence="1">
    <location>
        <begin position="117"/>
        <end position="146"/>
    </location>
</feature>
<evidence type="ECO:0000313" key="4">
    <source>
        <dbReference type="Proteomes" id="UP000789396"/>
    </source>
</evidence>
<accession>A0A9N9EXZ2</accession>
<proteinExistence type="predicted"/>
<keyword evidence="2" id="KW-0812">Transmembrane</keyword>
<feature type="transmembrane region" description="Helical" evidence="2">
    <location>
        <begin position="12"/>
        <end position="30"/>
    </location>
</feature>
<feature type="region of interest" description="Disordered" evidence="1">
    <location>
        <begin position="49"/>
        <end position="146"/>
    </location>
</feature>